<evidence type="ECO:0000256" key="1">
    <source>
        <dbReference type="SAM" id="MobiDB-lite"/>
    </source>
</evidence>
<keyword evidence="4" id="KW-1185">Reference proteome</keyword>
<feature type="region of interest" description="Disordered" evidence="1">
    <location>
        <begin position="36"/>
        <end position="93"/>
    </location>
</feature>
<dbReference type="RefSeq" id="WP_009451741.1">
    <property type="nucleotide sequence ID" value="NZ_AMSI01000013.1"/>
</dbReference>
<proteinExistence type="predicted"/>
<evidence type="ECO:0000256" key="2">
    <source>
        <dbReference type="SAM" id="SignalP"/>
    </source>
</evidence>
<dbReference type="PROSITE" id="PS51257">
    <property type="entry name" value="PROKAR_LIPOPROTEIN"/>
    <property type="match status" value="1"/>
</dbReference>
<dbReference type="AlphaFoldDB" id="K2P0Z8"/>
<feature type="signal peptide" evidence="2">
    <location>
        <begin position="1"/>
        <end position="31"/>
    </location>
</feature>
<dbReference type="OrthoDB" id="8115249at2"/>
<protein>
    <recommendedName>
        <fullName evidence="5">Lipoprotein</fullName>
    </recommendedName>
</protein>
<evidence type="ECO:0008006" key="5">
    <source>
        <dbReference type="Google" id="ProtNLM"/>
    </source>
</evidence>
<name>K2P0Z8_9HYPH</name>
<evidence type="ECO:0000313" key="4">
    <source>
        <dbReference type="Proteomes" id="UP000007374"/>
    </source>
</evidence>
<feature type="chain" id="PRO_5005686845" description="Lipoprotein" evidence="2">
    <location>
        <begin position="32"/>
        <end position="138"/>
    </location>
</feature>
<dbReference type="STRING" id="721133.SAMN05216176_11256"/>
<evidence type="ECO:0000313" key="3">
    <source>
        <dbReference type="EMBL" id="EKF41026.1"/>
    </source>
</evidence>
<reference evidence="3 4" key="1">
    <citation type="journal article" date="2012" name="J. Bacteriol.">
        <title>Genome Sequence of Nitratireductor indicus Type Strain C115.</title>
        <authorList>
            <person name="Lai Q."/>
            <person name="Li G."/>
            <person name="Yu Z."/>
            <person name="Shao Z."/>
        </authorList>
    </citation>
    <scope>NUCLEOTIDE SEQUENCE [LARGE SCALE GENOMIC DNA]</scope>
    <source>
        <strain evidence="3 4">C115</strain>
    </source>
</reference>
<keyword evidence="2" id="KW-0732">Signal</keyword>
<sequence length="138" mass="14446">MKLTRRGAFFPAAAICAALAALSGCTTTNLADIAPTSATATPVPQPRPQETAANPVAQPSGGGPRETGEYPNLNVAPTRAANPISDAEKSSIVRDLTATRNSVNANAPSVDTAAETRRLRELARTHAQRQLEEIEKSE</sequence>
<comment type="caution">
    <text evidence="3">The sequence shown here is derived from an EMBL/GenBank/DDBJ whole genome shotgun (WGS) entry which is preliminary data.</text>
</comment>
<organism evidence="3 4">
    <name type="scientific">Nitratireductor indicus C115</name>
    <dbReference type="NCBI Taxonomy" id="1231190"/>
    <lineage>
        <taxon>Bacteria</taxon>
        <taxon>Pseudomonadati</taxon>
        <taxon>Pseudomonadota</taxon>
        <taxon>Alphaproteobacteria</taxon>
        <taxon>Hyphomicrobiales</taxon>
        <taxon>Phyllobacteriaceae</taxon>
        <taxon>Nitratireductor</taxon>
    </lineage>
</organism>
<dbReference type="EMBL" id="AMSI01000013">
    <property type="protein sequence ID" value="EKF41026.1"/>
    <property type="molecule type" value="Genomic_DNA"/>
</dbReference>
<gene>
    <name evidence="3" type="ORF">NA8A_17695</name>
</gene>
<dbReference type="PATRIC" id="fig|1231190.3.peg.3657"/>
<dbReference type="Proteomes" id="UP000007374">
    <property type="component" value="Unassembled WGS sequence"/>
</dbReference>
<accession>K2P0Z8</accession>